<dbReference type="EMBL" id="BAABHS010000018">
    <property type="protein sequence ID" value="GAA4976638.1"/>
    <property type="molecule type" value="Genomic_DNA"/>
</dbReference>
<proteinExistence type="predicted"/>
<dbReference type="RefSeq" id="WP_345677881.1">
    <property type="nucleotide sequence ID" value="NZ_BAABHS010000018.1"/>
</dbReference>
<evidence type="ECO:0000259" key="2">
    <source>
        <dbReference type="Pfam" id="PF10615"/>
    </source>
</evidence>
<accession>A0ABP9HRE5</accession>
<dbReference type="Gene3D" id="3.20.180.10">
    <property type="entry name" value="PNP-oxidase-like"/>
    <property type="match status" value="1"/>
</dbReference>
<dbReference type="SUPFAM" id="SSF50475">
    <property type="entry name" value="FMN-binding split barrel"/>
    <property type="match status" value="1"/>
</dbReference>
<dbReference type="Proteomes" id="UP001500466">
    <property type="component" value="Unassembled WGS sequence"/>
</dbReference>
<organism evidence="3 4">
    <name type="scientific">Yinghuangia aomiensis</name>
    <dbReference type="NCBI Taxonomy" id="676205"/>
    <lineage>
        <taxon>Bacteria</taxon>
        <taxon>Bacillati</taxon>
        <taxon>Actinomycetota</taxon>
        <taxon>Actinomycetes</taxon>
        <taxon>Kitasatosporales</taxon>
        <taxon>Streptomycetaceae</taxon>
        <taxon>Yinghuangia</taxon>
    </lineage>
</organism>
<comment type="caution">
    <text evidence="3">The sequence shown here is derived from an EMBL/GenBank/DDBJ whole genome shotgun (WGS) entry which is preliminary data.</text>
</comment>
<protein>
    <submittedName>
        <fullName evidence="3">DUF2470 domain-containing protein</fullName>
    </submittedName>
</protein>
<evidence type="ECO:0000313" key="3">
    <source>
        <dbReference type="EMBL" id="GAA4976638.1"/>
    </source>
</evidence>
<keyword evidence="4" id="KW-1185">Reference proteome</keyword>
<reference evidence="4" key="1">
    <citation type="journal article" date="2019" name="Int. J. Syst. Evol. Microbiol.">
        <title>The Global Catalogue of Microorganisms (GCM) 10K type strain sequencing project: providing services to taxonomists for standard genome sequencing and annotation.</title>
        <authorList>
            <consortium name="The Broad Institute Genomics Platform"/>
            <consortium name="The Broad Institute Genome Sequencing Center for Infectious Disease"/>
            <person name="Wu L."/>
            <person name="Ma J."/>
        </authorList>
    </citation>
    <scope>NUCLEOTIDE SEQUENCE [LARGE SCALE GENOMIC DNA]</scope>
    <source>
        <strain evidence="4">JCM 17986</strain>
    </source>
</reference>
<dbReference type="InterPro" id="IPR019595">
    <property type="entry name" value="DUF2470"/>
</dbReference>
<evidence type="ECO:0000313" key="4">
    <source>
        <dbReference type="Proteomes" id="UP001500466"/>
    </source>
</evidence>
<feature type="domain" description="DUF2470" evidence="2">
    <location>
        <begin position="191"/>
        <end position="263"/>
    </location>
</feature>
<gene>
    <name evidence="3" type="ORF">GCM10023205_49810</name>
</gene>
<name>A0ABP9HRE5_9ACTN</name>
<evidence type="ECO:0000256" key="1">
    <source>
        <dbReference type="SAM" id="MobiDB-lite"/>
    </source>
</evidence>
<feature type="region of interest" description="Disordered" evidence="1">
    <location>
        <begin position="1"/>
        <end position="24"/>
    </location>
</feature>
<feature type="compositionally biased region" description="Low complexity" evidence="1">
    <location>
        <begin position="7"/>
        <end position="19"/>
    </location>
</feature>
<dbReference type="InterPro" id="IPR037119">
    <property type="entry name" value="Haem_oxidase_HugZ-like_sf"/>
</dbReference>
<dbReference type="Pfam" id="PF10615">
    <property type="entry name" value="DUF2470"/>
    <property type="match status" value="1"/>
</dbReference>
<sequence length="282" mass="28697">MSPSTPPSRTADTTAASAAGCPDDTASVRPDAAARCRTLAAHAASAVLDLPGSIGEEQVVPAARLVEPDGSVLLLLPPEIGAAVLTARDDIAAVLHLVDVAPVAVPHRVRAHCWIAGWLSVPVGADLGQAAARLAAVAPDPAMLAFGGGRSGAVVRLEPGEVLVDDLWGAEHVEPDEYAAAAPDPLAAHESELLQHLAGAHADELLRLCVRVGACGPGAQAVPVALDRHGIRLRCSTADATRDVRFEFRAPVAEPAALGEALRALVRGPEGPGGCARAAGER</sequence>